<evidence type="ECO:0000313" key="2">
    <source>
        <dbReference type="EMBL" id="KLO11055.1"/>
    </source>
</evidence>
<gene>
    <name evidence="2" type="ORF">SCHPADRAFT_999185</name>
</gene>
<evidence type="ECO:0000313" key="3">
    <source>
        <dbReference type="Proteomes" id="UP000053477"/>
    </source>
</evidence>
<dbReference type="Gene3D" id="2.60.120.260">
    <property type="entry name" value="Galactose-binding domain-like"/>
    <property type="match status" value="1"/>
</dbReference>
<dbReference type="AlphaFoldDB" id="A0A0H2RGQ6"/>
<dbReference type="OrthoDB" id="5358959at2759"/>
<dbReference type="STRING" id="27342.A0A0H2RGQ6"/>
<accession>A0A0H2RGQ6</accession>
<feature type="region of interest" description="Disordered" evidence="1">
    <location>
        <begin position="154"/>
        <end position="186"/>
    </location>
</feature>
<name>A0A0H2RGQ6_9AGAM</name>
<dbReference type="EMBL" id="KQ086010">
    <property type="protein sequence ID" value="KLO11055.1"/>
    <property type="molecule type" value="Genomic_DNA"/>
</dbReference>
<dbReference type="Proteomes" id="UP000053477">
    <property type="component" value="Unassembled WGS sequence"/>
</dbReference>
<reference evidence="2 3" key="1">
    <citation type="submission" date="2015-04" db="EMBL/GenBank/DDBJ databases">
        <title>Complete genome sequence of Schizopora paradoxa KUC8140, a cosmopolitan wood degrader in East Asia.</title>
        <authorList>
            <consortium name="DOE Joint Genome Institute"/>
            <person name="Min B."/>
            <person name="Park H."/>
            <person name="Jang Y."/>
            <person name="Kim J.-J."/>
            <person name="Kim K.H."/>
            <person name="Pangilinan J."/>
            <person name="Lipzen A."/>
            <person name="Riley R."/>
            <person name="Grigoriev I.V."/>
            <person name="Spatafora J.W."/>
            <person name="Choi I.-G."/>
        </authorList>
    </citation>
    <scope>NUCLEOTIDE SEQUENCE [LARGE SCALE GENOMIC DNA]</scope>
    <source>
        <strain evidence="2 3">KUC8140</strain>
    </source>
</reference>
<protein>
    <submittedName>
        <fullName evidence="2">Uncharacterized protein</fullName>
    </submittedName>
</protein>
<keyword evidence="3" id="KW-1185">Reference proteome</keyword>
<dbReference type="InParanoid" id="A0A0H2RGQ6"/>
<proteinExistence type="predicted"/>
<evidence type="ECO:0000256" key="1">
    <source>
        <dbReference type="SAM" id="MobiDB-lite"/>
    </source>
</evidence>
<feature type="region of interest" description="Disordered" evidence="1">
    <location>
        <begin position="314"/>
        <end position="337"/>
    </location>
</feature>
<organism evidence="2 3">
    <name type="scientific">Schizopora paradoxa</name>
    <dbReference type="NCBI Taxonomy" id="27342"/>
    <lineage>
        <taxon>Eukaryota</taxon>
        <taxon>Fungi</taxon>
        <taxon>Dikarya</taxon>
        <taxon>Basidiomycota</taxon>
        <taxon>Agaricomycotina</taxon>
        <taxon>Agaricomycetes</taxon>
        <taxon>Hymenochaetales</taxon>
        <taxon>Schizoporaceae</taxon>
        <taxon>Schizopora</taxon>
    </lineage>
</organism>
<feature type="compositionally biased region" description="Low complexity" evidence="1">
    <location>
        <begin position="314"/>
        <end position="333"/>
    </location>
</feature>
<sequence>MCRNCEHLLSARRKCCTQTDGCCAAGQFCYGTGCCNNADFGCSGSSCCPTGANCCSSGGCCGAGDVCVVVGGQNGCCPAGTTCSGAPTGCSLPGYVPCANENFCCLSGDTCFVDSSGEPGCDGVGGSSAPPASGTGTSPTSITFASPSVTFSPTSSNTAVSTGHPFTQSFPNAAPSGSQGVSNSTISATDPRISYAGASWAPNTPPCGGTSKRATTAGDSLTLQFVGTAVYLNSVTGPSAGTYTVEVDQQAASLASVDGFAPQTSGTICDFNWSSFGMEDQLHTITVTYVGASQSGESAATASFEIANFIVTTSSSGSSTGQSSSGATGVSSSNAKSTLDGNDVVLRWVLTFLTIFFSAFIL</sequence>